<dbReference type="Pfam" id="PF06695">
    <property type="entry name" value="Sm_multidrug_ex"/>
    <property type="match status" value="1"/>
</dbReference>
<evidence type="ECO:0000256" key="1">
    <source>
        <dbReference type="SAM" id="Phobius"/>
    </source>
</evidence>
<dbReference type="InterPro" id="IPR009577">
    <property type="entry name" value="Sm_multidrug_ex"/>
</dbReference>
<proteinExistence type="predicted"/>
<dbReference type="AlphaFoldDB" id="A0AAJ2KVA5"/>
<feature type="transmembrane region" description="Helical" evidence="1">
    <location>
        <begin position="9"/>
        <end position="31"/>
    </location>
</feature>
<keyword evidence="1" id="KW-1133">Transmembrane helix</keyword>
<reference evidence="2" key="1">
    <citation type="submission" date="2023-10" db="EMBL/GenBank/DDBJ databases">
        <title>Screening of Alkalihalophilus pseudofirmusBZ-TG-HK211 and Its Alleviation of Salt Stress on Rapeseed Growth.</title>
        <authorList>
            <person name="Zhao B."/>
            <person name="Guo T."/>
        </authorList>
    </citation>
    <scope>NUCLEOTIDE SEQUENCE</scope>
    <source>
        <strain evidence="2">BZ-TG-HK211</strain>
    </source>
</reference>
<protein>
    <submittedName>
        <fullName evidence="2">Small multi-drug export protein</fullName>
    </submittedName>
</protein>
<dbReference type="Proteomes" id="UP001285636">
    <property type="component" value="Unassembled WGS sequence"/>
</dbReference>
<sequence length="153" mass="17338">MFQSLWEYILVFLAAATPWLEAIVVIPIGIIRGLNPVLVSIVGFVGNMLTVLLVVIFYEKFEAWRARRREEKGIEEKPPTKRQERAKRVWNRYGLPGLSVGGPLILGTHLTILMALALGAKKQAATWWMTISLIAWILIFAIGTYYGFAWFTS</sequence>
<dbReference type="RefSeq" id="WP_323465725.1">
    <property type="nucleotide sequence ID" value="NZ_CP144224.1"/>
</dbReference>
<evidence type="ECO:0000313" key="3">
    <source>
        <dbReference type="Proteomes" id="UP001285636"/>
    </source>
</evidence>
<evidence type="ECO:0000313" key="2">
    <source>
        <dbReference type="EMBL" id="MDV2883891.1"/>
    </source>
</evidence>
<keyword evidence="1" id="KW-0472">Membrane</keyword>
<dbReference type="EMBL" id="JAWJAY010000001">
    <property type="protein sequence ID" value="MDV2883891.1"/>
    <property type="molecule type" value="Genomic_DNA"/>
</dbReference>
<accession>A0AAJ2KVA5</accession>
<feature type="transmembrane region" description="Helical" evidence="1">
    <location>
        <begin position="125"/>
        <end position="148"/>
    </location>
</feature>
<organism evidence="2 3">
    <name type="scientific">Alkalihalophilus pseudofirmus</name>
    <name type="common">Bacillus pseudofirmus</name>
    <dbReference type="NCBI Taxonomy" id="79885"/>
    <lineage>
        <taxon>Bacteria</taxon>
        <taxon>Bacillati</taxon>
        <taxon>Bacillota</taxon>
        <taxon>Bacilli</taxon>
        <taxon>Bacillales</taxon>
        <taxon>Bacillaceae</taxon>
        <taxon>Alkalihalophilus</taxon>
    </lineage>
</organism>
<name>A0AAJ2KVA5_ALKPS</name>
<comment type="caution">
    <text evidence="2">The sequence shown here is derived from an EMBL/GenBank/DDBJ whole genome shotgun (WGS) entry which is preliminary data.</text>
</comment>
<keyword evidence="1" id="KW-0812">Transmembrane</keyword>
<feature type="transmembrane region" description="Helical" evidence="1">
    <location>
        <begin position="37"/>
        <end position="58"/>
    </location>
</feature>
<gene>
    <name evidence="2" type="ORF">RYX45_01770</name>
</gene>
<feature type="transmembrane region" description="Helical" evidence="1">
    <location>
        <begin position="93"/>
        <end position="119"/>
    </location>
</feature>